<keyword evidence="9" id="KW-0067">ATP-binding</keyword>
<comment type="catalytic activity">
    <reaction evidence="1">
        <text>ATP + protein L-histidine = ADP + protein N-phospho-L-histidine.</text>
        <dbReference type="EC" id="2.7.13.3"/>
    </reaction>
</comment>
<feature type="compositionally biased region" description="Pro residues" evidence="12">
    <location>
        <begin position="892"/>
        <end position="904"/>
    </location>
</feature>
<feature type="compositionally biased region" description="Pro residues" evidence="12">
    <location>
        <begin position="832"/>
        <end position="845"/>
    </location>
</feature>
<feature type="compositionally biased region" description="Low complexity" evidence="12">
    <location>
        <begin position="780"/>
        <end position="791"/>
    </location>
</feature>
<evidence type="ECO:0000256" key="5">
    <source>
        <dbReference type="ARBA" id="ARBA00022679"/>
    </source>
</evidence>
<feature type="region of interest" description="Disordered" evidence="12">
    <location>
        <begin position="682"/>
        <end position="711"/>
    </location>
</feature>
<evidence type="ECO:0000256" key="10">
    <source>
        <dbReference type="ARBA" id="ARBA00022989"/>
    </source>
</evidence>
<reference evidence="17" key="1">
    <citation type="journal article" date="2019" name="Int. J. Syst. Evol. Microbiol.">
        <title>The Global Catalogue of Microorganisms (GCM) 10K type strain sequencing project: providing services to taxonomists for standard genome sequencing and annotation.</title>
        <authorList>
            <consortium name="The Broad Institute Genomics Platform"/>
            <consortium name="The Broad Institute Genome Sequencing Center for Infectious Disease"/>
            <person name="Wu L."/>
            <person name="Ma J."/>
        </authorList>
    </citation>
    <scope>NUCLEOTIDE SEQUENCE [LARGE SCALE GENOMIC DNA]</scope>
    <source>
        <strain evidence="17">JCM 11136</strain>
    </source>
</reference>
<keyword evidence="10 13" id="KW-1133">Transmembrane helix</keyword>
<feature type="compositionally biased region" description="Low complexity" evidence="12">
    <location>
        <begin position="744"/>
        <end position="759"/>
    </location>
</feature>
<feature type="domain" description="HAMP" evidence="14">
    <location>
        <begin position="358"/>
        <end position="428"/>
    </location>
</feature>
<evidence type="ECO:0000256" key="2">
    <source>
        <dbReference type="ARBA" id="ARBA00004370"/>
    </source>
</evidence>
<organism evidence="16 17">
    <name type="scientific">Nonomuraea longicatena</name>
    <dbReference type="NCBI Taxonomy" id="83682"/>
    <lineage>
        <taxon>Bacteria</taxon>
        <taxon>Bacillati</taxon>
        <taxon>Actinomycetota</taxon>
        <taxon>Actinomycetes</taxon>
        <taxon>Streptosporangiales</taxon>
        <taxon>Streptosporangiaceae</taxon>
        <taxon>Nonomuraea</taxon>
    </lineage>
</organism>
<keyword evidence="5" id="KW-0808">Transferase</keyword>
<evidence type="ECO:0000256" key="6">
    <source>
        <dbReference type="ARBA" id="ARBA00022692"/>
    </source>
</evidence>
<feature type="domain" description="NIT" evidence="15">
    <location>
        <begin position="69"/>
        <end position="327"/>
    </location>
</feature>
<evidence type="ECO:0000256" key="8">
    <source>
        <dbReference type="ARBA" id="ARBA00022777"/>
    </source>
</evidence>
<dbReference type="PANTHER" id="PTHR44936:SF9">
    <property type="entry name" value="SENSOR PROTEIN CREC"/>
    <property type="match status" value="1"/>
</dbReference>
<dbReference type="CDD" id="cd06225">
    <property type="entry name" value="HAMP"/>
    <property type="match status" value="1"/>
</dbReference>
<dbReference type="PROSITE" id="PS50906">
    <property type="entry name" value="NIT"/>
    <property type="match status" value="1"/>
</dbReference>
<dbReference type="InterPro" id="IPR003660">
    <property type="entry name" value="HAMP_dom"/>
</dbReference>
<evidence type="ECO:0000256" key="9">
    <source>
        <dbReference type="ARBA" id="ARBA00022840"/>
    </source>
</evidence>
<keyword evidence="11" id="KW-0902">Two-component regulatory system</keyword>
<evidence type="ECO:0000256" key="4">
    <source>
        <dbReference type="ARBA" id="ARBA00022553"/>
    </source>
</evidence>
<feature type="compositionally biased region" description="Polar residues" evidence="12">
    <location>
        <begin position="856"/>
        <end position="866"/>
    </location>
</feature>
<feature type="transmembrane region" description="Helical" evidence="13">
    <location>
        <begin position="29"/>
        <end position="50"/>
    </location>
</feature>
<evidence type="ECO:0000256" key="12">
    <source>
        <dbReference type="SAM" id="MobiDB-lite"/>
    </source>
</evidence>
<dbReference type="Gene3D" id="6.10.340.10">
    <property type="match status" value="1"/>
</dbReference>
<dbReference type="SUPFAM" id="SSF55874">
    <property type="entry name" value="ATPase domain of HSP90 chaperone/DNA topoisomerase II/histidine kinase"/>
    <property type="match status" value="1"/>
</dbReference>
<dbReference type="InterPro" id="IPR050980">
    <property type="entry name" value="2C_sensor_his_kinase"/>
</dbReference>
<dbReference type="Gene3D" id="3.30.565.10">
    <property type="entry name" value="Histidine kinase-like ATPase, C-terminal domain"/>
    <property type="match status" value="1"/>
</dbReference>
<evidence type="ECO:0000256" key="1">
    <source>
        <dbReference type="ARBA" id="ARBA00000085"/>
    </source>
</evidence>
<evidence type="ECO:0000256" key="11">
    <source>
        <dbReference type="ARBA" id="ARBA00023012"/>
    </source>
</evidence>
<keyword evidence="4" id="KW-0597">Phosphoprotein</keyword>
<keyword evidence="13" id="KW-0472">Membrane</keyword>
<feature type="region of interest" description="Disordered" evidence="12">
    <location>
        <begin position="726"/>
        <end position="966"/>
    </location>
</feature>
<evidence type="ECO:0000256" key="3">
    <source>
        <dbReference type="ARBA" id="ARBA00012438"/>
    </source>
</evidence>
<keyword evidence="8" id="KW-0418">Kinase</keyword>
<sequence>MSTQLGERQTSASEGRSWRLRNWRVRARLVSLILIPTAAAVLLGAVQMFASTGAAADYARTNQLAVLSDEVGELTHQLARERAQIAWYVARGRPQSGSEAVREQIGKSDAVAKTVRTSATALASEVTGRANEELEVVLTRLGDLADLRSQALKGALLPGPAVELYTTIVSDLLSVHDELSKGTDDDQLFRQTQLLDALARAKESVSRQQALLTIVLQAGRFEQEQFRAFLGELSREQNERKAFSDEATADERRFFDEHVNAQSTEQMLFLRELVLIRATNGLPLRGLDLSRGEDAQDWFAASGVMVDAMRTVERRQSTGIVELSARLSADESQRAYVIAGSVLGLLIAVLLVTTGVARSLVRPLRRLRGEALEIAGRRLPEFVQRLRESRDGGVSVEVPPIGIFSKDEVGEVARAFDEVHREAVRLAGDEARLRSNVNAMFVNLSRRSQTLVERQLTLIERLERGERDDTRLGDLFKLDHLATRMRRNSENLLVLAGQEAARKWSEPVELMDVVRAALGEVESYDRVSTQVQSETAIAGQAVSDVVHLLAELIENAVSFSANDTKVIIGSSRIDNGGLMVSVTDQGIAMSQEEMAQANQRLASPPVVDVSVSRRMGLFVVGRLALRHQIRVQLRRQDVGGLSAMVLIPESLLSEVAPLTPAPGSAGEQSLFDMPAFSTGDVSAYPSGGGTPSYASGGHDPGPSIGGGLDSGQFGAGRFDADLLGRNSFDLAPRDPSSLTPGPFDPGSLDRSPLDPSSLDTGTFNTGSLGTGAGSTGAGSTGSNSAGSSTGAPSFDAHGTPVWGHPSLDAPLTPEPEPSSWFASTRSDTVEPGPLPYTPKPVPPAAPQDAVADAGSSWFTKSAPTNDQKNELDGIPAQQERFNPGESRRDLRPSPPEQGTPPAPPEQSTTATGLPKRTPKANLLPGSAAPAQPVPPPPPIAPDRLRSRLSSYQQGVKKGRSELEENP</sequence>
<dbReference type="PROSITE" id="PS50885">
    <property type="entry name" value="HAMP"/>
    <property type="match status" value="1"/>
</dbReference>
<dbReference type="InterPro" id="IPR010910">
    <property type="entry name" value="Nitrate/nitrite_sensing_bac"/>
</dbReference>
<dbReference type="Pfam" id="PF08376">
    <property type="entry name" value="NIT"/>
    <property type="match status" value="1"/>
</dbReference>
<keyword evidence="17" id="KW-1185">Reference proteome</keyword>
<dbReference type="EC" id="2.7.13.3" evidence="3"/>
<dbReference type="SMART" id="SM00387">
    <property type="entry name" value="HATPase_c"/>
    <property type="match status" value="1"/>
</dbReference>
<protein>
    <recommendedName>
        <fullName evidence="3">histidine kinase</fullName>
        <ecNumber evidence="3">2.7.13.3</ecNumber>
    </recommendedName>
</protein>
<dbReference type="RefSeq" id="WP_343950566.1">
    <property type="nucleotide sequence ID" value="NZ_BAAAHQ010000014.1"/>
</dbReference>
<dbReference type="PANTHER" id="PTHR44936">
    <property type="entry name" value="SENSOR PROTEIN CREC"/>
    <property type="match status" value="1"/>
</dbReference>
<gene>
    <name evidence="16" type="ORF">GCM10009560_31200</name>
</gene>
<dbReference type="InterPro" id="IPR036890">
    <property type="entry name" value="HATPase_C_sf"/>
</dbReference>
<comment type="subcellular location">
    <subcellularLocation>
        <location evidence="2">Membrane</location>
    </subcellularLocation>
</comment>
<dbReference type="SMART" id="SM00304">
    <property type="entry name" value="HAMP"/>
    <property type="match status" value="1"/>
</dbReference>
<evidence type="ECO:0000259" key="14">
    <source>
        <dbReference type="PROSITE" id="PS50885"/>
    </source>
</evidence>
<dbReference type="Proteomes" id="UP001501578">
    <property type="component" value="Unassembled WGS sequence"/>
</dbReference>
<evidence type="ECO:0000313" key="17">
    <source>
        <dbReference type="Proteomes" id="UP001501578"/>
    </source>
</evidence>
<name>A0ABP3ZYB4_9ACTN</name>
<dbReference type="InterPro" id="IPR003594">
    <property type="entry name" value="HATPase_dom"/>
</dbReference>
<evidence type="ECO:0000256" key="13">
    <source>
        <dbReference type="SAM" id="Phobius"/>
    </source>
</evidence>
<evidence type="ECO:0000256" key="7">
    <source>
        <dbReference type="ARBA" id="ARBA00022741"/>
    </source>
</evidence>
<dbReference type="Pfam" id="PF02518">
    <property type="entry name" value="HATPase_c"/>
    <property type="match status" value="1"/>
</dbReference>
<dbReference type="InterPro" id="IPR013587">
    <property type="entry name" value="Nitrate/nitrite_sensing"/>
</dbReference>
<evidence type="ECO:0000313" key="16">
    <source>
        <dbReference type="EMBL" id="GAA0928241.1"/>
    </source>
</evidence>
<feature type="compositionally biased region" description="Pro residues" evidence="12">
    <location>
        <begin position="931"/>
        <end position="940"/>
    </location>
</feature>
<keyword evidence="7" id="KW-0547">Nucleotide-binding</keyword>
<keyword evidence="6 13" id="KW-0812">Transmembrane</keyword>
<evidence type="ECO:0000259" key="15">
    <source>
        <dbReference type="PROSITE" id="PS50906"/>
    </source>
</evidence>
<feature type="compositionally biased region" description="Gly residues" evidence="12">
    <location>
        <begin position="768"/>
        <end position="779"/>
    </location>
</feature>
<dbReference type="EMBL" id="BAAAHQ010000014">
    <property type="protein sequence ID" value="GAA0928241.1"/>
    <property type="molecule type" value="Genomic_DNA"/>
</dbReference>
<proteinExistence type="predicted"/>
<accession>A0ABP3ZYB4</accession>
<comment type="caution">
    <text evidence="16">The sequence shown here is derived from an EMBL/GenBank/DDBJ whole genome shotgun (WGS) entry which is preliminary data.</text>
</comment>